<evidence type="ECO:0000313" key="3">
    <source>
        <dbReference type="Proteomes" id="UP000623467"/>
    </source>
</evidence>
<keyword evidence="3" id="KW-1185">Reference proteome</keyword>
<organism evidence="2 3">
    <name type="scientific">Mycena sanguinolenta</name>
    <dbReference type="NCBI Taxonomy" id="230812"/>
    <lineage>
        <taxon>Eukaryota</taxon>
        <taxon>Fungi</taxon>
        <taxon>Dikarya</taxon>
        <taxon>Basidiomycota</taxon>
        <taxon>Agaricomycotina</taxon>
        <taxon>Agaricomycetes</taxon>
        <taxon>Agaricomycetidae</taxon>
        <taxon>Agaricales</taxon>
        <taxon>Marasmiineae</taxon>
        <taxon>Mycenaceae</taxon>
        <taxon>Mycena</taxon>
    </lineage>
</organism>
<feature type="compositionally biased region" description="Polar residues" evidence="1">
    <location>
        <begin position="22"/>
        <end position="37"/>
    </location>
</feature>
<dbReference type="EMBL" id="JACAZH010000007">
    <property type="protein sequence ID" value="KAF7363549.1"/>
    <property type="molecule type" value="Genomic_DNA"/>
</dbReference>
<dbReference type="Proteomes" id="UP000623467">
    <property type="component" value="Unassembled WGS sequence"/>
</dbReference>
<feature type="region of interest" description="Disordered" evidence="1">
    <location>
        <begin position="1"/>
        <end position="99"/>
    </location>
</feature>
<name>A0A8H7D5Z7_9AGAR</name>
<proteinExistence type="predicted"/>
<dbReference type="OrthoDB" id="3093354at2759"/>
<accession>A0A8H7D5Z7</accession>
<gene>
    <name evidence="2" type="ORF">MSAN_01011500</name>
</gene>
<sequence length="99" mass="10468">MGPPPTPQQVRQPPNVPPASTRRVSTSITLNNRSLPPSQRFVPPTPVDPQRFIPSTSSGAPQRFPADATRPSATPGASYQMMNTTGGGQRMPFVPGGFG</sequence>
<dbReference type="AlphaFoldDB" id="A0A8H7D5Z7"/>
<protein>
    <submittedName>
        <fullName evidence="2">Uncharacterized protein</fullName>
    </submittedName>
</protein>
<comment type="caution">
    <text evidence="2">The sequence shown here is derived from an EMBL/GenBank/DDBJ whole genome shotgun (WGS) entry which is preliminary data.</text>
</comment>
<evidence type="ECO:0000313" key="2">
    <source>
        <dbReference type="EMBL" id="KAF7363549.1"/>
    </source>
</evidence>
<feature type="compositionally biased region" description="Polar residues" evidence="1">
    <location>
        <begin position="71"/>
        <end position="84"/>
    </location>
</feature>
<reference evidence="2" key="1">
    <citation type="submission" date="2020-05" db="EMBL/GenBank/DDBJ databases">
        <title>Mycena genomes resolve the evolution of fungal bioluminescence.</title>
        <authorList>
            <person name="Tsai I.J."/>
        </authorList>
    </citation>
    <scope>NUCLEOTIDE SEQUENCE</scope>
    <source>
        <strain evidence="2">160909Yilan</strain>
    </source>
</reference>
<evidence type="ECO:0000256" key="1">
    <source>
        <dbReference type="SAM" id="MobiDB-lite"/>
    </source>
</evidence>